<evidence type="ECO:0000313" key="2">
    <source>
        <dbReference type="Proteomes" id="UP000095541"/>
    </source>
</evidence>
<reference evidence="1 2" key="1">
    <citation type="submission" date="2015-09" db="EMBL/GenBank/DDBJ databases">
        <authorList>
            <consortium name="Pathogen Informatics"/>
        </authorList>
    </citation>
    <scope>NUCLEOTIDE SEQUENCE [LARGE SCALE GENOMIC DNA]</scope>
    <source>
        <strain evidence="1 2">2789STDY5834945</strain>
    </source>
</reference>
<name>A0A174UV76_BACT4</name>
<gene>
    <name evidence="1" type="ORF">ERS852557_03119</name>
</gene>
<protein>
    <submittedName>
        <fullName evidence="1">Uncharacterized protein</fullName>
    </submittedName>
</protein>
<dbReference type="AlphaFoldDB" id="A0A174UV76"/>
<accession>A0A174UV76</accession>
<organism evidence="1 2">
    <name type="scientific">Bacteroides thetaiotaomicron</name>
    <dbReference type="NCBI Taxonomy" id="818"/>
    <lineage>
        <taxon>Bacteria</taxon>
        <taxon>Pseudomonadati</taxon>
        <taxon>Bacteroidota</taxon>
        <taxon>Bacteroidia</taxon>
        <taxon>Bacteroidales</taxon>
        <taxon>Bacteroidaceae</taxon>
        <taxon>Bacteroides</taxon>
    </lineage>
</organism>
<dbReference type="RefSeq" id="WP_055219932.1">
    <property type="nucleotide sequence ID" value="NZ_CZBI01000004.1"/>
</dbReference>
<proteinExistence type="predicted"/>
<evidence type="ECO:0000313" key="1">
    <source>
        <dbReference type="EMBL" id="CUQ23750.1"/>
    </source>
</evidence>
<sequence>MLETEAEIRADILENLQKLKTCRIAAINCKCKSETMFFNVLNAMVDNGEVEKNDNFIWLPKKE</sequence>
<dbReference type="Proteomes" id="UP000095541">
    <property type="component" value="Unassembled WGS sequence"/>
</dbReference>
<dbReference type="EMBL" id="CZBI01000004">
    <property type="protein sequence ID" value="CUQ23750.1"/>
    <property type="molecule type" value="Genomic_DNA"/>
</dbReference>